<accession>A0A2I1HH01</accession>
<dbReference type="VEuPathDB" id="FungiDB:RhiirFUN_026658"/>
<evidence type="ECO:0000313" key="2">
    <source>
        <dbReference type="Proteomes" id="UP000234323"/>
    </source>
</evidence>
<dbReference type="PANTHER" id="PTHR40388">
    <property type="entry name" value="BRYOPORIN"/>
    <property type="match status" value="1"/>
</dbReference>
<dbReference type="InterPro" id="IPR015926">
    <property type="entry name" value="Cytolysin/lectin"/>
</dbReference>
<dbReference type="SUPFAM" id="SSF63724">
    <property type="entry name" value="Cytolysin/lectin"/>
    <property type="match status" value="1"/>
</dbReference>
<dbReference type="GO" id="GO:0051715">
    <property type="term" value="P:cytolysis in another organism"/>
    <property type="evidence" value="ECO:0007669"/>
    <property type="project" value="InterPro"/>
</dbReference>
<proteinExistence type="predicted"/>
<dbReference type="InterPro" id="IPR009104">
    <property type="entry name" value="Anemon_actinoporin-like"/>
</dbReference>
<dbReference type="Gene3D" id="2.60.270.20">
    <property type="entry name" value="Cytolysin/lectin"/>
    <property type="match status" value="1"/>
</dbReference>
<reference evidence="1 2" key="1">
    <citation type="submission" date="2015-10" db="EMBL/GenBank/DDBJ databases">
        <title>Genome analyses suggest a sexual origin of heterokaryosis in a supposedly ancient asexual fungus.</title>
        <authorList>
            <person name="Ropars J."/>
            <person name="Sedzielewska K."/>
            <person name="Noel J."/>
            <person name="Charron P."/>
            <person name="Farinelli L."/>
            <person name="Marton T."/>
            <person name="Kruger M."/>
            <person name="Pelin A."/>
            <person name="Brachmann A."/>
            <person name="Corradi N."/>
        </authorList>
    </citation>
    <scope>NUCLEOTIDE SEQUENCE [LARGE SCALE GENOMIC DNA]</scope>
    <source>
        <strain evidence="1 2">A4</strain>
    </source>
</reference>
<comment type="caution">
    <text evidence="1">The sequence shown here is derived from an EMBL/GenBank/DDBJ whole genome shotgun (WGS) entry which is preliminary data.</text>
</comment>
<evidence type="ECO:0000313" key="1">
    <source>
        <dbReference type="EMBL" id="PKY58163.1"/>
    </source>
</evidence>
<dbReference type="Pfam" id="PF06369">
    <property type="entry name" value="Anemone_cytotox"/>
    <property type="match status" value="1"/>
</dbReference>
<dbReference type="VEuPathDB" id="FungiDB:RhiirA1_394273"/>
<dbReference type="GO" id="GO:0046930">
    <property type="term" value="C:pore complex"/>
    <property type="evidence" value="ECO:0007669"/>
    <property type="project" value="InterPro"/>
</dbReference>
<dbReference type="PANTHER" id="PTHR40388:SF1">
    <property type="entry name" value="BRYOPORIN"/>
    <property type="match status" value="1"/>
</dbReference>
<dbReference type="GO" id="GO:0006812">
    <property type="term" value="P:monoatomic cation transport"/>
    <property type="evidence" value="ECO:0007669"/>
    <property type="project" value="InterPro"/>
</dbReference>
<dbReference type="EMBL" id="LLXI01002879">
    <property type="protein sequence ID" value="PKY58163.1"/>
    <property type="molecule type" value="Genomic_DNA"/>
</dbReference>
<dbReference type="Proteomes" id="UP000234323">
    <property type="component" value="Unassembled WGS sequence"/>
</dbReference>
<dbReference type="VEuPathDB" id="FungiDB:FUN_023679"/>
<dbReference type="SMR" id="A0A2I1HH01"/>
<dbReference type="GO" id="GO:0046931">
    <property type="term" value="P:pore complex assembly"/>
    <property type="evidence" value="ECO:0007669"/>
    <property type="project" value="InterPro"/>
</dbReference>
<dbReference type="AlphaFoldDB" id="A0A2I1HH01"/>
<gene>
    <name evidence="1" type="ORF">RhiirA4_511760</name>
</gene>
<dbReference type="GO" id="GO:0015267">
    <property type="term" value="F:channel activity"/>
    <property type="evidence" value="ECO:0007669"/>
    <property type="project" value="InterPro"/>
</dbReference>
<name>A0A2I1HH01_9GLOM</name>
<sequence>MAAFHISRYFPKQLNQLLNQNNFLSQLVGDVARKTVITIKNHSKQILDKHSVYFYSDWGIPGPVSNCEGLVWGTRKTAGPVATGTVGVFVYHIKDQNQSLAFMWSIPFDYNIYSNWWSIIVYDGFIEANDDLYREMYYGSPNKGDSQTYQGNLNFGWRYEGSMGHSGTPIIVVDIYKD</sequence>
<protein>
    <submittedName>
        <fullName evidence="1">Sea anemone cytolysin</fullName>
    </submittedName>
</protein>
<organism evidence="1 2">
    <name type="scientific">Rhizophagus irregularis</name>
    <dbReference type="NCBI Taxonomy" id="588596"/>
    <lineage>
        <taxon>Eukaryota</taxon>
        <taxon>Fungi</taxon>
        <taxon>Fungi incertae sedis</taxon>
        <taxon>Mucoromycota</taxon>
        <taxon>Glomeromycotina</taxon>
        <taxon>Glomeromycetes</taxon>
        <taxon>Glomerales</taxon>
        <taxon>Glomeraceae</taxon>
        <taxon>Rhizophagus</taxon>
    </lineage>
</organism>
<keyword evidence="2" id="KW-1185">Reference proteome</keyword>
<dbReference type="InterPro" id="IPR050677">
    <property type="entry name" value="Actinoporin_PFT"/>
</dbReference>
<dbReference type="OrthoDB" id="6132998at2759"/>